<dbReference type="InterPro" id="IPR003593">
    <property type="entry name" value="AAA+_ATPase"/>
</dbReference>
<keyword evidence="1" id="KW-0227">DNA damage</keyword>
<dbReference type="InterPro" id="IPR010285">
    <property type="entry name" value="DNA_helicase_pif1-like_DEAD"/>
</dbReference>
<comment type="cofactor">
    <cofactor evidence="1">
        <name>Mg(2+)</name>
        <dbReference type="ChEBI" id="CHEBI:18420"/>
    </cofactor>
</comment>
<dbReference type="InterPro" id="IPR027417">
    <property type="entry name" value="P-loop_NTPase"/>
</dbReference>
<keyword evidence="1" id="KW-0547">Nucleotide-binding</keyword>
<organism evidence="4 5">
    <name type="scientific">Colletotrichum musicola</name>
    <dbReference type="NCBI Taxonomy" id="2175873"/>
    <lineage>
        <taxon>Eukaryota</taxon>
        <taxon>Fungi</taxon>
        <taxon>Dikarya</taxon>
        <taxon>Ascomycota</taxon>
        <taxon>Pezizomycotina</taxon>
        <taxon>Sordariomycetes</taxon>
        <taxon>Hypocreomycetidae</taxon>
        <taxon>Glomerellales</taxon>
        <taxon>Glomerellaceae</taxon>
        <taxon>Colletotrichum</taxon>
        <taxon>Colletotrichum orchidearum species complex</taxon>
    </lineage>
</organism>
<comment type="similarity">
    <text evidence="1">Belongs to the helicase family.</text>
</comment>
<dbReference type="SMART" id="SM00382">
    <property type="entry name" value="AAA"/>
    <property type="match status" value="1"/>
</dbReference>
<keyword evidence="1" id="KW-0067">ATP-binding</keyword>
<comment type="caution">
    <text evidence="4">The sequence shown here is derived from an EMBL/GenBank/DDBJ whole genome shotgun (WGS) entry which is preliminary data.</text>
</comment>
<dbReference type="PANTHER" id="PTHR47642:SF5">
    <property type="entry name" value="ATP-DEPENDENT DNA HELICASE"/>
    <property type="match status" value="1"/>
</dbReference>
<dbReference type="InterPro" id="IPR051055">
    <property type="entry name" value="PIF1_helicase"/>
</dbReference>
<feature type="compositionally biased region" description="Basic and acidic residues" evidence="2">
    <location>
        <begin position="10"/>
        <end position="23"/>
    </location>
</feature>
<protein>
    <recommendedName>
        <fullName evidence="1">ATP-dependent DNA helicase</fullName>
        <ecNumber evidence="1">5.6.2.3</ecNumber>
    </recommendedName>
</protein>
<dbReference type="GO" id="GO:0000723">
    <property type="term" value="P:telomere maintenance"/>
    <property type="evidence" value="ECO:0007669"/>
    <property type="project" value="InterPro"/>
</dbReference>
<dbReference type="GO" id="GO:0043139">
    <property type="term" value="F:5'-3' DNA helicase activity"/>
    <property type="evidence" value="ECO:0007669"/>
    <property type="project" value="UniProtKB-EC"/>
</dbReference>
<sequence>MGRSRIGPLRRQETTEQNRDRFQFHSGPTPKYHVVYSLRGPAAYNRRRGIYTEWSGTGGAEEQTKGCANKSEHYCIVLHPSGKQFHDASLPIVGKADPDQQELLIEGVALEFRDGHLHRALQPQSSAPSEHSGPSRRFREWEDESEDEDTSRKRLRLQEQLGTHESSHASSSRPDIVPDNSDCYIIDLKGDKKQREVTNLNGDKKQREVIDLTGEEPEPEPPPEPPPLEFPLCPEQQRALDLALKGHNLFITGSGGCGKSVLVKALHRNFTARKKIVHLLAPTGQAATNIGGRTTHSYAAWKPESLGETDRELLKQARLTRTFKRLDRTNVLIIDEISMVERQLFFERLSFILSAIREDTRPFGGVQVITVGDFCQLGPVKPFKYCYEEKRYIAEDGISIPCRTRKLVNKKYTCGNAKHPTFSDRDKWAFNSPVWQDCNFRCVPLNPLAAHVAVGAYDVKQVHTVGFPGTRRQHIKHVWGSMTAMMIAMMILD</sequence>
<accession>A0A8H6MMV8</accession>
<gene>
    <name evidence="4" type="ORF">CMUS01_15298</name>
</gene>
<evidence type="ECO:0000259" key="3">
    <source>
        <dbReference type="SMART" id="SM00382"/>
    </source>
</evidence>
<dbReference type="EMBL" id="WIGM01001252">
    <property type="protein sequence ID" value="KAF6802652.1"/>
    <property type="molecule type" value="Genomic_DNA"/>
</dbReference>
<dbReference type="Pfam" id="PF05970">
    <property type="entry name" value="PIF1"/>
    <property type="match status" value="1"/>
</dbReference>
<keyword evidence="1" id="KW-0233">DNA recombination</keyword>
<dbReference type="GO" id="GO:0006310">
    <property type="term" value="P:DNA recombination"/>
    <property type="evidence" value="ECO:0007669"/>
    <property type="project" value="UniProtKB-KW"/>
</dbReference>
<keyword evidence="1" id="KW-0234">DNA repair</keyword>
<dbReference type="SUPFAM" id="SSF52540">
    <property type="entry name" value="P-loop containing nucleoside triphosphate hydrolases"/>
    <property type="match status" value="1"/>
</dbReference>
<evidence type="ECO:0000313" key="5">
    <source>
        <dbReference type="Proteomes" id="UP000639643"/>
    </source>
</evidence>
<dbReference type="Proteomes" id="UP000639643">
    <property type="component" value="Unassembled WGS sequence"/>
</dbReference>
<feature type="domain" description="AAA+ ATPase" evidence="3">
    <location>
        <begin position="245"/>
        <end position="413"/>
    </location>
</feature>
<feature type="region of interest" description="Disordered" evidence="2">
    <location>
        <begin position="1"/>
        <end position="26"/>
    </location>
</feature>
<comment type="catalytic activity">
    <reaction evidence="1">
        <text>ATP + H2O = ADP + phosphate + H(+)</text>
        <dbReference type="Rhea" id="RHEA:13065"/>
        <dbReference type="ChEBI" id="CHEBI:15377"/>
        <dbReference type="ChEBI" id="CHEBI:15378"/>
        <dbReference type="ChEBI" id="CHEBI:30616"/>
        <dbReference type="ChEBI" id="CHEBI:43474"/>
        <dbReference type="ChEBI" id="CHEBI:456216"/>
        <dbReference type="EC" id="5.6.2.3"/>
    </reaction>
</comment>
<dbReference type="GO" id="GO:0016787">
    <property type="term" value="F:hydrolase activity"/>
    <property type="evidence" value="ECO:0007669"/>
    <property type="project" value="UniProtKB-KW"/>
</dbReference>
<dbReference type="Gene3D" id="3.40.50.300">
    <property type="entry name" value="P-loop containing nucleotide triphosphate hydrolases"/>
    <property type="match status" value="1"/>
</dbReference>
<keyword evidence="5" id="KW-1185">Reference proteome</keyword>
<dbReference type="EC" id="5.6.2.3" evidence="1"/>
<keyword evidence="1 4" id="KW-0347">Helicase</keyword>
<evidence type="ECO:0000256" key="2">
    <source>
        <dbReference type="SAM" id="MobiDB-lite"/>
    </source>
</evidence>
<evidence type="ECO:0000256" key="1">
    <source>
        <dbReference type="RuleBase" id="RU363044"/>
    </source>
</evidence>
<keyword evidence="1" id="KW-0378">Hydrolase</keyword>
<dbReference type="GO" id="GO:0005524">
    <property type="term" value="F:ATP binding"/>
    <property type="evidence" value="ECO:0007669"/>
    <property type="project" value="UniProtKB-KW"/>
</dbReference>
<feature type="region of interest" description="Disordered" evidence="2">
    <location>
        <begin position="119"/>
        <end position="180"/>
    </location>
</feature>
<dbReference type="OrthoDB" id="4843740at2759"/>
<dbReference type="AlphaFoldDB" id="A0A8H6MMV8"/>
<proteinExistence type="inferred from homology"/>
<evidence type="ECO:0000313" key="4">
    <source>
        <dbReference type="EMBL" id="KAF6802652.1"/>
    </source>
</evidence>
<dbReference type="GO" id="GO:0006281">
    <property type="term" value="P:DNA repair"/>
    <property type="evidence" value="ECO:0007669"/>
    <property type="project" value="UniProtKB-KW"/>
</dbReference>
<feature type="compositionally biased region" description="Polar residues" evidence="2">
    <location>
        <begin position="160"/>
        <end position="173"/>
    </location>
</feature>
<reference evidence="4" key="1">
    <citation type="journal article" date="2020" name="Phytopathology">
        <title>Genome Sequence Resources of Colletotrichum truncatum, C. plurivorum, C. musicola, and C. sojae: Four Species Pathogenic to Soybean (Glycine max).</title>
        <authorList>
            <person name="Rogerio F."/>
            <person name="Boufleur T.R."/>
            <person name="Ciampi-Guillardi M."/>
            <person name="Sukno S.A."/>
            <person name="Thon M.R."/>
            <person name="Massola Junior N.S."/>
            <person name="Baroncelli R."/>
        </authorList>
    </citation>
    <scope>NUCLEOTIDE SEQUENCE</scope>
    <source>
        <strain evidence="4">LFN0074</strain>
    </source>
</reference>
<dbReference type="PANTHER" id="PTHR47642">
    <property type="entry name" value="ATP-DEPENDENT DNA HELICASE"/>
    <property type="match status" value="1"/>
</dbReference>
<name>A0A8H6MMV8_9PEZI</name>